<dbReference type="Proteomes" id="UP000054107">
    <property type="component" value="Unassembled WGS sequence"/>
</dbReference>
<dbReference type="AlphaFoldDB" id="A0A0B7NVJ4"/>
<accession>A0A0B7NVJ4</accession>
<reference evidence="2 3" key="1">
    <citation type="submission" date="2014-09" db="EMBL/GenBank/DDBJ databases">
        <authorList>
            <person name="Ellenberger Sabrina"/>
        </authorList>
    </citation>
    <scope>NUCLEOTIDE SEQUENCE [LARGE SCALE GENOMIC DNA]</scope>
    <source>
        <strain evidence="2 3">CBS 412.66</strain>
    </source>
</reference>
<protein>
    <recommendedName>
        <fullName evidence="1">Helitron helicase-like domain-containing protein</fullName>
    </recommendedName>
</protein>
<name>A0A0B7NVJ4_9FUNG</name>
<feature type="domain" description="Helitron helicase-like" evidence="1">
    <location>
        <begin position="1"/>
        <end position="86"/>
    </location>
</feature>
<dbReference type="Pfam" id="PF14214">
    <property type="entry name" value="Helitron_like_N"/>
    <property type="match status" value="1"/>
</dbReference>
<dbReference type="InterPro" id="IPR025476">
    <property type="entry name" value="Helitron_helicase-like"/>
</dbReference>
<evidence type="ECO:0000313" key="2">
    <source>
        <dbReference type="EMBL" id="CEP19328.1"/>
    </source>
</evidence>
<dbReference type="EMBL" id="LN734024">
    <property type="protein sequence ID" value="CEP19328.1"/>
    <property type="molecule type" value="Genomic_DNA"/>
</dbReference>
<keyword evidence="3" id="KW-1185">Reference proteome</keyword>
<dbReference type="OrthoDB" id="2287175at2759"/>
<organism evidence="2 3">
    <name type="scientific">Parasitella parasitica</name>
    <dbReference type="NCBI Taxonomy" id="35722"/>
    <lineage>
        <taxon>Eukaryota</taxon>
        <taxon>Fungi</taxon>
        <taxon>Fungi incertae sedis</taxon>
        <taxon>Mucoromycota</taxon>
        <taxon>Mucoromycotina</taxon>
        <taxon>Mucoromycetes</taxon>
        <taxon>Mucorales</taxon>
        <taxon>Mucorineae</taxon>
        <taxon>Mucoraceae</taxon>
        <taxon>Parasitella</taxon>
    </lineage>
</organism>
<dbReference type="STRING" id="35722.A0A0B7NVJ4"/>
<gene>
    <name evidence="2" type="primary">PARPA_13643.1 scaffold 47024</name>
</gene>
<proteinExistence type="predicted"/>
<evidence type="ECO:0000313" key="3">
    <source>
        <dbReference type="Proteomes" id="UP000054107"/>
    </source>
</evidence>
<sequence length="171" mass="19528">MSLVRRFRKPDLFIPFTCNPAWPEIASELKASQRPSDCLDLYTRIFNLKLMALFHDIVERSALGKVVEYCNTMKFQKRGPPHCHMLFILSEDDKARTPEDFNNIVNAKTPDSATRLLAYETVTAAMIQSPCGLFNPEAPCRKNVVCSKRHPSAFNEKTTLGNFEGEKLPYR</sequence>
<evidence type="ECO:0000259" key="1">
    <source>
        <dbReference type="Pfam" id="PF14214"/>
    </source>
</evidence>